<dbReference type="GO" id="GO:0016020">
    <property type="term" value="C:membrane"/>
    <property type="evidence" value="ECO:0007669"/>
    <property type="project" value="InterPro"/>
</dbReference>
<protein>
    <recommendedName>
        <fullName evidence="3">SRCR domain-containing protein</fullName>
    </recommendedName>
</protein>
<keyword evidence="7" id="KW-1185">Reference proteome</keyword>
<dbReference type="InterPro" id="IPR001190">
    <property type="entry name" value="SRCR"/>
</dbReference>
<dbReference type="OrthoDB" id="556448at2759"/>
<dbReference type="PRINTS" id="PR01217">
    <property type="entry name" value="PRICHEXTENSN"/>
</dbReference>
<dbReference type="PROSITE" id="PS50287">
    <property type="entry name" value="SRCR_2"/>
    <property type="match status" value="1"/>
</dbReference>
<name>A0A8J4M0W0_9CHLO</name>
<evidence type="ECO:0000313" key="6">
    <source>
        <dbReference type="Proteomes" id="UP000722791"/>
    </source>
</evidence>
<keyword evidence="1" id="KW-1015">Disulfide bond</keyword>
<dbReference type="EMBL" id="BNCP01000056">
    <property type="protein sequence ID" value="GIL90418.1"/>
    <property type="molecule type" value="Genomic_DNA"/>
</dbReference>
<accession>A0A8J4M0W0</accession>
<organism evidence="5 6">
    <name type="scientific">Volvox reticuliferus</name>
    <dbReference type="NCBI Taxonomy" id="1737510"/>
    <lineage>
        <taxon>Eukaryota</taxon>
        <taxon>Viridiplantae</taxon>
        <taxon>Chlorophyta</taxon>
        <taxon>core chlorophytes</taxon>
        <taxon>Chlorophyceae</taxon>
        <taxon>CS clade</taxon>
        <taxon>Chlamydomonadales</taxon>
        <taxon>Volvocaceae</taxon>
        <taxon>Volvox</taxon>
    </lineage>
</organism>
<evidence type="ECO:0000313" key="7">
    <source>
        <dbReference type="Proteomes" id="UP000747110"/>
    </source>
</evidence>
<evidence type="ECO:0000313" key="5">
    <source>
        <dbReference type="EMBL" id="GIM17231.1"/>
    </source>
</evidence>
<dbReference type="SUPFAM" id="SSF56487">
    <property type="entry name" value="SRCR-like"/>
    <property type="match status" value="1"/>
</dbReference>
<feature type="region of interest" description="Disordered" evidence="2">
    <location>
        <begin position="46"/>
        <end position="132"/>
    </location>
</feature>
<dbReference type="InterPro" id="IPR036772">
    <property type="entry name" value="SRCR-like_dom_sf"/>
</dbReference>
<dbReference type="EMBL" id="BNCQ01000096">
    <property type="protein sequence ID" value="GIM17231.1"/>
    <property type="molecule type" value="Genomic_DNA"/>
</dbReference>
<dbReference type="Proteomes" id="UP000747110">
    <property type="component" value="Unassembled WGS sequence"/>
</dbReference>
<sequence>MWRPGTASGAVGSTSNRHACSLQFLLRVLLLIGAGIGAAHSLSTSTSVLSASPPSPPPSPSPPNPKSPPKPPAPPRPPPSPPKPPGKPRPPPRKPKTPQKPPTLPPSPPRPPPWPPRTRGGIRLTMGSTRSTGRLEVSFRQDYPLMYNYKENGGWAPLCDDGSFGPDDAQFYCQQLGYKYGKQFYGTGISDFGADEETQPTPVGKLMCDSGTPDEIPVGQIAFFAEDTDRVCFLFKSDCPTGVLVALQCSYTLAPPSRPPPPAPPRPPPPPPSSPQKSPPKLADAIKVFNLEKNLKYPDGDDFAARVELLVNASADGRTGPSVWAPLCARPQDLAAYDPPELASSYIEDVLAYTSCQQSEAEPVTWNRQLYGFLRRPVPIPSTPVAQGDVFNPAAYTYWVTVIGGDTETLNSVQEMQLSVSTTPCETGYMFSMYCVWVTAVGK</sequence>
<dbReference type="Proteomes" id="UP000722791">
    <property type="component" value="Unassembled WGS sequence"/>
</dbReference>
<feature type="compositionally biased region" description="Pro residues" evidence="2">
    <location>
        <begin position="53"/>
        <end position="89"/>
    </location>
</feature>
<feature type="domain" description="SRCR" evidence="3">
    <location>
        <begin position="122"/>
        <end position="250"/>
    </location>
</feature>
<evidence type="ECO:0000259" key="3">
    <source>
        <dbReference type="PROSITE" id="PS50287"/>
    </source>
</evidence>
<feature type="compositionally biased region" description="Pro residues" evidence="2">
    <location>
        <begin position="98"/>
        <end position="116"/>
    </location>
</feature>
<dbReference type="Gene3D" id="3.10.250.10">
    <property type="entry name" value="SRCR-like domain"/>
    <property type="match status" value="1"/>
</dbReference>
<reference evidence="5" key="1">
    <citation type="journal article" date="2021" name="Proc. Natl. Acad. Sci. U.S.A.">
        <title>Three genomes in the algal genus Volvox reveal the fate of a haploid sex-determining region after a transition to homothallism.</title>
        <authorList>
            <person name="Yamamoto K."/>
            <person name="Hamaji T."/>
            <person name="Kawai-Toyooka H."/>
            <person name="Matsuzaki R."/>
            <person name="Takahashi F."/>
            <person name="Nishimura Y."/>
            <person name="Kawachi M."/>
            <person name="Noguchi H."/>
            <person name="Minakuchi Y."/>
            <person name="Umen J.G."/>
            <person name="Toyoda A."/>
            <person name="Nozaki H."/>
        </authorList>
    </citation>
    <scope>NUCLEOTIDE SEQUENCE</scope>
    <source>
        <strain evidence="5">NIES-3785</strain>
        <strain evidence="4">NIES-3786</strain>
    </source>
</reference>
<dbReference type="AlphaFoldDB" id="A0A8J4M0W0"/>
<comment type="caution">
    <text evidence="5">The sequence shown here is derived from an EMBL/GenBank/DDBJ whole genome shotgun (WGS) entry which is preliminary data.</text>
</comment>
<proteinExistence type="predicted"/>
<gene>
    <name evidence="4" type="ORF">Vretifemale_18060</name>
    <name evidence="5" type="ORF">Vretimale_19775</name>
</gene>
<evidence type="ECO:0000256" key="2">
    <source>
        <dbReference type="SAM" id="MobiDB-lite"/>
    </source>
</evidence>
<feature type="region of interest" description="Disordered" evidence="2">
    <location>
        <begin position="255"/>
        <end position="281"/>
    </location>
</feature>
<evidence type="ECO:0000313" key="4">
    <source>
        <dbReference type="EMBL" id="GIL90418.1"/>
    </source>
</evidence>
<feature type="compositionally biased region" description="Pro residues" evidence="2">
    <location>
        <begin position="256"/>
        <end position="278"/>
    </location>
</feature>
<evidence type="ECO:0000256" key="1">
    <source>
        <dbReference type="ARBA" id="ARBA00023157"/>
    </source>
</evidence>